<feature type="compositionally biased region" description="Basic and acidic residues" evidence="12">
    <location>
        <begin position="131"/>
        <end position="157"/>
    </location>
</feature>
<evidence type="ECO:0000256" key="1">
    <source>
        <dbReference type="ARBA" id="ARBA00004123"/>
    </source>
</evidence>
<accession>A0A674CJH1</accession>
<reference evidence="14" key="1">
    <citation type="submission" date="2025-08" db="UniProtKB">
        <authorList>
            <consortium name="Ensembl"/>
        </authorList>
    </citation>
    <scope>IDENTIFICATION</scope>
</reference>
<organism evidence="14 15">
    <name type="scientific">Salmo trutta</name>
    <name type="common">Brown trout</name>
    <dbReference type="NCBI Taxonomy" id="8032"/>
    <lineage>
        <taxon>Eukaryota</taxon>
        <taxon>Metazoa</taxon>
        <taxon>Chordata</taxon>
        <taxon>Craniata</taxon>
        <taxon>Vertebrata</taxon>
        <taxon>Euteleostomi</taxon>
        <taxon>Actinopterygii</taxon>
        <taxon>Neopterygii</taxon>
        <taxon>Teleostei</taxon>
        <taxon>Protacanthopterygii</taxon>
        <taxon>Salmoniformes</taxon>
        <taxon>Salmonidae</taxon>
        <taxon>Salmoninae</taxon>
        <taxon>Salmo</taxon>
    </lineage>
</organism>
<evidence type="ECO:0000256" key="9">
    <source>
        <dbReference type="ARBA" id="ARBA00023163"/>
    </source>
</evidence>
<evidence type="ECO:0000256" key="11">
    <source>
        <dbReference type="PROSITE-ProRule" id="PRU00042"/>
    </source>
</evidence>
<keyword evidence="15" id="KW-1185">Reference proteome</keyword>
<dbReference type="PROSITE" id="PS00028">
    <property type="entry name" value="ZINC_FINGER_C2H2_1"/>
    <property type="match status" value="3"/>
</dbReference>
<evidence type="ECO:0000256" key="4">
    <source>
        <dbReference type="ARBA" id="ARBA00022737"/>
    </source>
</evidence>
<dbReference type="Gene3D" id="3.30.160.60">
    <property type="entry name" value="Classic Zinc Finger"/>
    <property type="match status" value="3"/>
</dbReference>
<evidence type="ECO:0000256" key="12">
    <source>
        <dbReference type="SAM" id="MobiDB-lite"/>
    </source>
</evidence>
<evidence type="ECO:0000313" key="15">
    <source>
        <dbReference type="Proteomes" id="UP000472277"/>
    </source>
</evidence>
<keyword evidence="7" id="KW-0805">Transcription regulation</keyword>
<evidence type="ECO:0000256" key="8">
    <source>
        <dbReference type="ARBA" id="ARBA00023125"/>
    </source>
</evidence>
<evidence type="ECO:0000256" key="6">
    <source>
        <dbReference type="ARBA" id="ARBA00022833"/>
    </source>
</evidence>
<dbReference type="SUPFAM" id="SSF57667">
    <property type="entry name" value="beta-beta-alpha zinc fingers"/>
    <property type="match status" value="2"/>
</dbReference>
<keyword evidence="3" id="KW-0479">Metal-binding</keyword>
<dbReference type="SMART" id="SM00355">
    <property type="entry name" value="ZnF_C2H2"/>
    <property type="match status" value="3"/>
</dbReference>
<feature type="region of interest" description="Disordered" evidence="12">
    <location>
        <begin position="117"/>
        <end position="177"/>
    </location>
</feature>
<dbReference type="PROSITE" id="PS50157">
    <property type="entry name" value="ZINC_FINGER_C2H2_2"/>
    <property type="match status" value="3"/>
</dbReference>
<dbReference type="Proteomes" id="UP000472277">
    <property type="component" value="Unassembled WGS sequence"/>
</dbReference>
<dbReference type="PANTHER" id="PTHR23235:SF152">
    <property type="entry name" value="SI:DKEY-210J14.3"/>
    <property type="match status" value="1"/>
</dbReference>
<dbReference type="GeneTree" id="ENSGT01150000286934"/>
<protein>
    <recommendedName>
        <fullName evidence="13">C2H2-type domain-containing protein</fullName>
    </recommendedName>
</protein>
<evidence type="ECO:0000256" key="7">
    <source>
        <dbReference type="ARBA" id="ARBA00023015"/>
    </source>
</evidence>
<dbReference type="PANTHER" id="PTHR23235">
    <property type="entry name" value="KRUEPPEL-LIKE TRANSCRIPTION FACTOR"/>
    <property type="match status" value="1"/>
</dbReference>
<dbReference type="Ensembl" id="ENSSTUT00000089125.1">
    <property type="protein sequence ID" value="ENSSTUP00000083812.1"/>
    <property type="gene ID" value="ENSSTUG00000036805.1"/>
</dbReference>
<reference evidence="14" key="2">
    <citation type="submission" date="2025-09" db="UniProtKB">
        <authorList>
            <consortium name="Ensembl"/>
        </authorList>
    </citation>
    <scope>IDENTIFICATION</scope>
</reference>
<evidence type="ECO:0000313" key="14">
    <source>
        <dbReference type="Ensembl" id="ENSSTUP00000083812.1"/>
    </source>
</evidence>
<feature type="domain" description="C2H2-type" evidence="13">
    <location>
        <begin position="176"/>
        <end position="203"/>
    </location>
</feature>
<keyword evidence="5 11" id="KW-0863">Zinc-finger</keyword>
<dbReference type="GO" id="GO:0008270">
    <property type="term" value="F:zinc ion binding"/>
    <property type="evidence" value="ECO:0007669"/>
    <property type="project" value="UniProtKB-KW"/>
</dbReference>
<evidence type="ECO:0000256" key="3">
    <source>
        <dbReference type="ARBA" id="ARBA00022723"/>
    </source>
</evidence>
<dbReference type="AlphaFoldDB" id="A0A674CJH1"/>
<comment type="similarity">
    <text evidence="2">Belongs to the krueppel C2H2-type zinc-finger protein family.</text>
</comment>
<sequence>MSSLNYSPPVKEEEVCWTEKEALGLNIVVKEEKEEEDVTVKQEVESEAVTVKEEEEDVSVKEEDAFRVKEEEDVTVKQEVEGEAVTVKEEEKDVSVKQEEEEDDAVFGVKKEGEITVTLEDEEEETGDLINTRERRDYHGSSGEPQHHDANESEKSLSRFYPLKKNQQRPTGKKSICCSDCGKHCKSSSELKIHQRTHTGEKSHHCFDCGKSYLRLKALKVHLRIHTGEKPYSCDQCGKSFTTSSYLIIHQRTHTGEKPRNRTAVLNVGRVLLSQATCYHTRGHTQERNLLVVINV</sequence>
<dbReference type="FunFam" id="3.30.160.60:FF:002343">
    <property type="entry name" value="Zinc finger protein 33A"/>
    <property type="match status" value="1"/>
</dbReference>
<dbReference type="FunFam" id="3.30.160.60:FF:000478">
    <property type="entry name" value="Zinc finger protein 133"/>
    <property type="match status" value="1"/>
</dbReference>
<evidence type="ECO:0000259" key="13">
    <source>
        <dbReference type="PROSITE" id="PS50157"/>
    </source>
</evidence>
<dbReference type="GO" id="GO:0000978">
    <property type="term" value="F:RNA polymerase II cis-regulatory region sequence-specific DNA binding"/>
    <property type="evidence" value="ECO:0007669"/>
    <property type="project" value="TreeGrafter"/>
</dbReference>
<keyword evidence="9" id="KW-0804">Transcription</keyword>
<comment type="subcellular location">
    <subcellularLocation>
        <location evidence="1">Nucleus</location>
    </subcellularLocation>
</comment>
<dbReference type="Pfam" id="PF00096">
    <property type="entry name" value="zf-C2H2"/>
    <property type="match status" value="2"/>
</dbReference>
<keyword evidence="4" id="KW-0677">Repeat</keyword>
<evidence type="ECO:0000256" key="5">
    <source>
        <dbReference type="ARBA" id="ARBA00022771"/>
    </source>
</evidence>
<keyword evidence="8" id="KW-0238">DNA-binding</keyword>
<feature type="domain" description="C2H2-type" evidence="13">
    <location>
        <begin position="232"/>
        <end position="259"/>
    </location>
</feature>
<feature type="domain" description="C2H2-type" evidence="13">
    <location>
        <begin position="204"/>
        <end position="231"/>
    </location>
</feature>
<name>A0A674CJH1_SALTR</name>
<proteinExistence type="inferred from homology"/>
<dbReference type="GO" id="GO:0005634">
    <property type="term" value="C:nucleus"/>
    <property type="evidence" value="ECO:0007669"/>
    <property type="project" value="UniProtKB-SubCell"/>
</dbReference>
<evidence type="ECO:0000256" key="10">
    <source>
        <dbReference type="ARBA" id="ARBA00023242"/>
    </source>
</evidence>
<dbReference type="GO" id="GO:0000981">
    <property type="term" value="F:DNA-binding transcription factor activity, RNA polymerase II-specific"/>
    <property type="evidence" value="ECO:0007669"/>
    <property type="project" value="TreeGrafter"/>
</dbReference>
<dbReference type="InterPro" id="IPR013087">
    <property type="entry name" value="Znf_C2H2_type"/>
</dbReference>
<keyword evidence="10" id="KW-0539">Nucleus</keyword>
<keyword evidence="6" id="KW-0862">Zinc</keyword>
<evidence type="ECO:0000256" key="2">
    <source>
        <dbReference type="ARBA" id="ARBA00006991"/>
    </source>
</evidence>
<dbReference type="InterPro" id="IPR036236">
    <property type="entry name" value="Znf_C2H2_sf"/>
</dbReference>